<protein>
    <submittedName>
        <fullName evidence="2">Uncharacterized protein LOC100185653</fullName>
    </submittedName>
</protein>
<organism evidence="2">
    <name type="scientific">Phallusia mammillata</name>
    <dbReference type="NCBI Taxonomy" id="59560"/>
    <lineage>
        <taxon>Eukaryota</taxon>
        <taxon>Metazoa</taxon>
        <taxon>Chordata</taxon>
        <taxon>Tunicata</taxon>
        <taxon>Ascidiacea</taxon>
        <taxon>Phlebobranchia</taxon>
        <taxon>Ascidiidae</taxon>
        <taxon>Phallusia</taxon>
    </lineage>
</organism>
<dbReference type="PANTHER" id="PTHR16222">
    <property type="entry name" value="ADP-RIBOSYLGLYCOHYDROLASE"/>
    <property type="match status" value="1"/>
</dbReference>
<comment type="similarity">
    <text evidence="1">Belongs to the ADP-ribosylglycohydrolase family.</text>
</comment>
<sequence>MAVAAETSVIRNAVNQAIKGLFIGDSVAMPVHWYYDVPAIKRDFGGWIYKYEAPKNDHPTSILRVSNKGGSGRDDGSQAPSVIGTVILHDKLRAWSEESKHTHYHQGMEAGDNTLNCHCALQIMRTLQNCTGKGYNDAEVMKQVFTDYVDFMTTPESHNDTYAESWHRMLFADWVVAGKPTDKDELYSFLTKRSEVIYKQPPDKQLVVIGGFVVPTPIILHYIDRPLAEVIKVAELFLRCTHPVSGILEPFYLYIGILHAVVRGASLRDEAEKALLEVLGPTGKAMIKKFDSIVQESNDRLEAFQNIAQQLGIACYIDSSFAVLLYIVRHFHDDFVGGILTNVNIGGENCHRGSVVATLLGASIGSKGKTIPDEWTTGLKLNDSVDKLIFK</sequence>
<reference evidence="2" key="1">
    <citation type="submission" date="2020-04" db="EMBL/GenBank/DDBJ databases">
        <authorList>
            <person name="Neveu A P."/>
        </authorList>
    </citation>
    <scope>NUCLEOTIDE SEQUENCE</scope>
    <source>
        <tissue evidence="2">Whole embryo</tissue>
    </source>
</reference>
<dbReference type="Gene3D" id="1.10.4080.10">
    <property type="entry name" value="ADP-ribosylation/Crystallin J1"/>
    <property type="match status" value="1"/>
</dbReference>
<accession>A0A6F9DIY3</accession>
<dbReference type="EMBL" id="LR787086">
    <property type="protein sequence ID" value="CAB3262948.1"/>
    <property type="molecule type" value="mRNA"/>
</dbReference>
<dbReference type="InterPro" id="IPR036705">
    <property type="entry name" value="Ribosyl_crysJ1_sf"/>
</dbReference>
<dbReference type="AlphaFoldDB" id="A0A6F9DIY3"/>
<dbReference type="InterPro" id="IPR050792">
    <property type="entry name" value="ADP-ribosylglycohydrolase"/>
</dbReference>
<dbReference type="InterPro" id="IPR005502">
    <property type="entry name" value="Ribosyl_crysJ1"/>
</dbReference>
<dbReference type="Pfam" id="PF03747">
    <property type="entry name" value="ADP_ribosyl_GH"/>
    <property type="match status" value="1"/>
</dbReference>
<gene>
    <name evidence="2" type="primary">LOC100185653</name>
</gene>
<evidence type="ECO:0000313" key="2">
    <source>
        <dbReference type="EMBL" id="CAB3262948.1"/>
    </source>
</evidence>
<dbReference type="SUPFAM" id="SSF101478">
    <property type="entry name" value="ADP-ribosylglycohydrolase"/>
    <property type="match status" value="1"/>
</dbReference>
<dbReference type="PANTHER" id="PTHR16222:SF34">
    <property type="entry name" value="ADP-RIBOSYLGLYCOHYDROLASE"/>
    <property type="match status" value="1"/>
</dbReference>
<evidence type="ECO:0000256" key="1">
    <source>
        <dbReference type="ARBA" id="ARBA00010702"/>
    </source>
</evidence>
<name>A0A6F9DIY3_9ASCI</name>
<proteinExistence type="evidence at transcript level"/>